<reference evidence="2 3" key="1">
    <citation type="submission" date="2016-10" db="EMBL/GenBank/DDBJ databases">
        <title>The genome of Paramicrosporidium saccamoebae is the missing link in understanding Cryptomycota and Microsporidia evolution.</title>
        <authorList>
            <person name="Quandt C.A."/>
            <person name="Beaudet D."/>
            <person name="Corsaro D."/>
            <person name="Michel R."/>
            <person name="Corradi N."/>
            <person name="James T."/>
        </authorList>
    </citation>
    <scope>NUCLEOTIDE SEQUENCE [LARGE SCALE GENOMIC DNA]</scope>
    <source>
        <strain evidence="2 3">KSL3</strain>
    </source>
</reference>
<feature type="region of interest" description="Disordered" evidence="1">
    <location>
        <begin position="278"/>
        <end position="297"/>
    </location>
</feature>
<dbReference type="GO" id="GO:0032436">
    <property type="term" value="P:positive regulation of proteasomal ubiquitin-dependent protein catabolic process"/>
    <property type="evidence" value="ECO:0007669"/>
    <property type="project" value="TreeGrafter"/>
</dbReference>
<dbReference type="GO" id="GO:1990756">
    <property type="term" value="F:ubiquitin-like ligase-substrate adaptor activity"/>
    <property type="evidence" value="ECO:0007669"/>
    <property type="project" value="TreeGrafter"/>
</dbReference>
<dbReference type="InterPro" id="IPR019138">
    <property type="entry name" value="De-etiolated_protein_1_Det1"/>
</dbReference>
<comment type="caution">
    <text evidence="2">The sequence shown here is derived from an EMBL/GenBank/DDBJ whole genome shotgun (WGS) entry which is preliminary data.</text>
</comment>
<dbReference type="GO" id="GO:0031461">
    <property type="term" value="C:cullin-RING ubiquitin ligase complex"/>
    <property type="evidence" value="ECO:0007669"/>
    <property type="project" value="TreeGrafter"/>
</dbReference>
<dbReference type="EMBL" id="MTSL01000077">
    <property type="protein sequence ID" value="PJF19116.1"/>
    <property type="molecule type" value="Genomic_DNA"/>
</dbReference>
<evidence type="ECO:0000313" key="2">
    <source>
        <dbReference type="EMBL" id="PJF19116.1"/>
    </source>
</evidence>
<dbReference type="PANTHER" id="PTHR13374:SF3">
    <property type="entry name" value="DET1 HOMOLOG"/>
    <property type="match status" value="1"/>
</dbReference>
<dbReference type="GO" id="GO:0016567">
    <property type="term" value="P:protein ubiquitination"/>
    <property type="evidence" value="ECO:0007669"/>
    <property type="project" value="TreeGrafter"/>
</dbReference>
<dbReference type="GO" id="GO:0005634">
    <property type="term" value="C:nucleus"/>
    <property type="evidence" value="ECO:0007669"/>
    <property type="project" value="TreeGrafter"/>
</dbReference>
<protein>
    <submittedName>
        <fullName evidence="2">Uncharacterized protein</fullName>
    </submittedName>
</protein>
<name>A0A2H9TN02_9FUNG</name>
<dbReference type="GO" id="GO:0031625">
    <property type="term" value="F:ubiquitin protein ligase binding"/>
    <property type="evidence" value="ECO:0007669"/>
    <property type="project" value="TreeGrafter"/>
</dbReference>
<dbReference type="Proteomes" id="UP000240830">
    <property type="component" value="Unassembled WGS sequence"/>
</dbReference>
<dbReference type="PANTHER" id="PTHR13374">
    <property type="entry name" value="DET1 HOMOLOG DE-ETIOLATED-1 HOMOLOG"/>
    <property type="match status" value="1"/>
</dbReference>
<dbReference type="Pfam" id="PF09737">
    <property type="entry name" value="Det1"/>
    <property type="match status" value="1"/>
</dbReference>
<accession>A0A2H9TN02</accession>
<organism evidence="2 3">
    <name type="scientific">Paramicrosporidium saccamoebae</name>
    <dbReference type="NCBI Taxonomy" id="1246581"/>
    <lineage>
        <taxon>Eukaryota</taxon>
        <taxon>Fungi</taxon>
        <taxon>Fungi incertae sedis</taxon>
        <taxon>Cryptomycota</taxon>
        <taxon>Cryptomycota incertae sedis</taxon>
        <taxon>Paramicrosporidium</taxon>
    </lineage>
</organism>
<evidence type="ECO:0000256" key="1">
    <source>
        <dbReference type="SAM" id="MobiDB-lite"/>
    </source>
</evidence>
<sequence length="297" mass="34136">MTGKVVDRIKFTRDYILLSNYAGVSMNGRKLAIVSLQNQLIKIYEIDHKGRFNAKQIVGYSLYGDDYEEVSGKPLLGFRQRLMSYLYRNALEKENPQLSVRLLYNNWEIVENLCISRVQFLDDAHLLIKLTCPESLSVRSRAMSDSVLQNTAFFVELYEAVRDYNDYLRVVSATDPTSDHGISWQSTPSTDIYERQVWERNVQLLAASRPAQGDLYAAKRLLLSLPYSPQTYSESPYLDPSIFRFDERSVSSSERQRSAADFPVRFFSRRSDRVAFRLNSGSCPDTAPPSSNPYRVK</sequence>
<dbReference type="OrthoDB" id="18339at2759"/>
<proteinExistence type="predicted"/>
<evidence type="ECO:0000313" key="3">
    <source>
        <dbReference type="Proteomes" id="UP000240830"/>
    </source>
</evidence>
<dbReference type="AlphaFoldDB" id="A0A2H9TN02"/>
<dbReference type="STRING" id="1246581.A0A2H9TN02"/>
<keyword evidence="3" id="KW-1185">Reference proteome</keyword>
<gene>
    <name evidence="2" type="ORF">PSACC_01089</name>
</gene>